<proteinExistence type="predicted"/>
<accession>A0AB39X7D2</accession>
<reference evidence="1" key="1">
    <citation type="submission" date="2024-07" db="EMBL/GenBank/DDBJ databases">
        <title>Whole genome sequence of bacterial strains from algal surface.</title>
        <authorList>
            <person name="Kumar P."/>
        </authorList>
    </citation>
    <scope>NUCLEOTIDE SEQUENCE</scope>
    <source>
        <strain evidence="1">PP-1MA</strain>
    </source>
</reference>
<dbReference type="AlphaFoldDB" id="A0AB39X7D2"/>
<protein>
    <recommendedName>
        <fullName evidence="2">DUF4935 domain-containing protein</fullName>
    </recommendedName>
</protein>
<organism evidence="1">
    <name type="scientific">Pseudidiomarina sp. PP-1MA</name>
    <dbReference type="NCBI Taxonomy" id="3237706"/>
    <lineage>
        <taxon>Bacteria</taxon>
        <taxon>Pseudomonadati</taxon>
        <taxon>Pseudomonadota</taxon>
        <taxon>Gammaproteobacteria</taxon>
        <taxon>Alteromonadales</taxon>
        <taxon>Idiomarinaceae</taxon>
        <taxon>Pseudidiomarina</taxon>
    </lineage>
</organism>
<gene>
    <name evidence="1" type="ORF">AB8S08_00560</name>
</gene>
<sequence length="283" mass="32698">MDRTPVYLDSNVIIDMADGRENELLGLVMRSIYFGPYCYPYSAEQISEITDNERQARNKSRLMLLSDISRNVYFEHSINSLQFRTEPTTNVFETINKMPLTQSWEADLANFISFEQQLKARTSYGLSTDDLNNISAEEAISKINSAISEYEYGIKPGQIEPPRSLDDLMAYTEHNMREHFTPIWDFLGADVESQLRNGKLVSLFSLLDSFGFWSDSKKIYKKGSRLADSRHAFNGSYFKCVVSRDKRFLNKSEAAYKFFEITTECFHTDNFKSHLDDLMSKLS</sequence>
<name>A0AB39X7D2_9GAMM</name>
<dbReference type="EMBL" id="CP165718">
    <property type="protein sequence ID" value="XDV09731.1"/>
    <property type="molecule type" value="Genomic_DNA"/>
</dbReference>
<dbReference type="RefSeq" id="WP_369743041.1">
    <property type="nucleotide sequence ID" value="NZ_CP165718.1"/>
</dbReference>
<evidence type="ECO:0000313" key="1">
    <source>
        <dbReference type="EMBL" id="XDV09731.1"/>
    </source>
</evidence>
<evidence type="ECO:0008006" key="2">
    <source>
        <dbReference type="Google" id="ProtNLM"/>
    </source>
</evidence>